<evidence type="ECO:0000313" key="3">
    <source>
        <dbReference type="EMBL" id="CAD6195229.1"/>
    </source>
</evidence>
<accession>A0A8S1HH02</accession>
<evidence type="ECO:0000256" key="1">
    <source>
        <dbReference type="SAM" id="MobiDB-lite"/>
    </source>
</evidence>
<organism evidence="3 4">
    <name type="scientific">Caenorhabditis auriculariae</name>
    <dbReference type="NCBI Taxonomy" id="2777116"/>
    <lineage>
        <taxon>Eukaryota</taxon>
        <taxon>Metazoa</taxon>
        <taxon>Ecdysozoa</taxon>
        <taxon>Nematoda</taxon>
        <taxon>Chromadorea</taxon>
        <taxon>Rhabditida</taxon>
        <taxon>Rhabditina</taxon>
        <taxon>Rhabditomorpha</taxon>
        <taxon>Rhabditoidea</taxon>
        <taxon>Rhabditidae</taxon>
        <taxon>Peloderinae</taxon>
        <taxon>Caenorhabditis</taxon>
    </lineage>
</organism>
<feature type="compositionally biased region" description="Pro residues" evidence="1">
    <location>
        <begin position="116"/>
        <end position="125"/>
    </location>
</feature>
<reference evidence="3" key="1">
    <citation type="submission" date="2020-10" db="EMBL/GenBank/DDBJ databases">
        <authorList>
            <person name="Kikuchi T."/>
        </authorList>
    </citation>
    <scope>NUCLEOTIDE SEQUENCE</scope>
    <source>
        <strain evidence="3">NKZ352</strain>
    </source>
</reference>
<evidence type="ECO:0000259" key="2">
    <source>
        <dbReference type="Pfam" id="PF01682"/>
    </source>
</evidence>
<dbReference type="Proteomes" id="UP000835052">
    <property type="component" value="Unassembled WGS sequence"/>
</dbReference>
<dbReference type="Pfam" id="PF01682">
    <property type="entry name" value="DB"/>
    <property type="match status" value="1"/>
</dbReference>
<dbReference type="AlphaFoldDB" id="A0A8S1HH02"/>
<dbReference type="EMBL" id="CAJGYM010000052">
    <property type="protein sequence ID" value="CAD6195229.1"/>
    <property type="molecule type" value="Genomic_DNA"/>
</dbReference>
<feature type="region of interest" description="Disordered" evidence="1">
    <location>
        <begin position="92"/>
        <end position="125"/>
    </location>
</feature>
<feature type="domain" description="Domain of unknown function DB" evidence="2">
    <location>
        <begin position="479"/>
        <end position="577"/>
    </location>
</feature>
<dbReference type="PANTHER" id="PTHR21679">
    <property type="entry name" value="DOMAIN OF UNKNOWN FUNCTION DB DOMAIN-CONTAINING PROTEIN-RELATED"/>
    <property type="match status" value="1"/>
</dbReference>
<protein>
    <recommendedName>
        <fullName evidence="2">Domain of unknown function DB domain-containing protein</fullName>
    </recommendedName>
</protein>
<gene>
    <name evidence="3" type="ORF">CAUJ_LOCUS11148</name>
</gene>
<keyword evidence="4" id="KW-1185">Reference proteome</keyword>
<comment type="caution">
    <text evidence="3">The sequence shown here is derived from an EMBL/GenBank/DDBJ whole genome shotgun (WGS) entry which is preliminary data.</text>
</comment>
<dbReference type="OrthoDB" id="5872752at2759"/>
<sequence length="583" mass="63264">MTLSSRVAISSSQGVVAPTLACDRFPPSFCCTTRVRVACPQQCAGVSCGDEFIHSLLSIDSPSHQEARDGNAHVGGWQPTFNFGSIAGANSGTASIHRPEVDVLPPPAPRRVSEPDPAPPPPPAAFLPSRETLMIGVTHPPGGFPTLIPFSPETITTMVTAAPPAAIPEELTTVTMQPRRRTTPDPRIIRPPDSLVIIGDYDEEASESENSLNSMPPPSQIQPRSIRLEPVETFRRRSESMSGQTFGASQNKRLTCRVWPPGRLLCEPRVATSRRGKSTPKTPKRHRKNFTTNRILMPLTTIARDRFARRSKFDRILMRPAPGEWKVALIRRGSLASTSPSSVPNFAVDGKSEARFQKFYRAIDSMITSFTGKSTEGAAPAPDLHSRHVPEEKIELEGNLKKTAKLSNLCQGQLWRPESREKVSVLPFRPLTEPPAFVTAPPAAPAPSPPAPAPPQCGVAPSFTPCVSTEVASRGLLECCRRKNLPAGCLPLCRYDVTQAEIRGAMDRGQCGIFSVAPFLECASQGKDNSECCRQRGVIQKTGPQCEQFCRPTQGLTALGIQHLTCGNVVGDMLHCHHSGIRP</sequence>
<proteinExistence type="predicted"/>
<name>A0A8S1HH02_9PELO</name>
<dbReference type="PANTHER" id="PTHR21679:SF5">
    <property type="entry name" value="DOMAIN OF UNKNOWN FUNCTION DB DOMAIN-CONTAINING PROTEIN"/>
    <property type="match status" value="1"/>
</dbReference>
<dbReference type="InterPro" id="IPR002602">
    <property type="entry name" value="DB"/>
</dbReference>
<evidence type="ECO:0000313" key="4">
    <source>
        <dbReference type="Proteomes" id="UP000835052"/>
    </source>
</evidence>